<dbReference type="SMART" id="SM00060">
    <property type="entry name" value="FN3"/>
    <property type="match status" value="2"/>
</dbReference>
<dbReference type="Proteomes" id="UP000327493">
    <property type="component" value="Unassembled WGS sequence"/>
</dbReference>
<dbReference type="EMBL" id="VOFY01002460">
    <property type="protein sequence ID" value="KAA8577583.1"/>
    <property type="molecule type" value="Genomic_DNA"/>
</dbReference>
<dbReference type="GO" id="GO:0005525">
    <property type="term" value="F:GTP binding"/>
    <property type="evidence" value="ECO:0007669"/>
    <property type="project" value="InterPro"/>
</dbReference>
<dbReference type="CDD" id="cd00063">
    <property type="entry name" value="FN3"/>
    <property type="match status" value="2"/>
</dbReference>
<dbReference type="AlphaFoldDB" id="A0A5J5C8N4"/>
<evidence type="ECO:0000313" key="6">
    <source>
        <dbReference type="Proteomes" id="UP000327493"/>
    </source>
</evidence>
<gene>
    <name evidence="5" type="ORF">FQN60_010582</name>
</gene>
<dbReference type="SUPFAM" id="SSF49265">
    <property type="entry name" value="Fibronectin type III"/>
    <property type="match status" value="1"/>
</dbReference>
<proteinExistence type="inferred from homology"/>
<evidence type="ECO:0000259" key="4">
    <source>
        <dbReference type="PROSITE" id="PS50853"/>
    </source>
</evidence>
<evidence type="ECO:0000256" key="2">
    <source>
        <dbReference type="ARBA" id="ARBA00022741"/>
    </source>
</evidence>
<feature type="domain" description="Fibronectin type-III" evidence="4">
    <location>
        <begin position="513"/>
        <end position="605"/>
    </location>
</feature>
<feature type="domain" description="Fibronectin type-III" evidence="4">
    <location>
        <begin position="607"/>
        <end position="705"/>
    </location>
</feature>
<protein>
    <recommendedName>
        <fullName evidence="4">Fibronectin type-III domain-containing protein</fullName>
    </recommendedName>
</protein>
<dbReference type="SUPFAM" id="SSF52540">
    <property type="entry name" value="P-loop containing nucleoside triphosphate hydrolases"/>
    <property type="match status" value="1"/>
</dbReference>
<dbReference type="InterPro" id="IPR052090">
    <property type="entry name" value="Cytolytic_pore-forming_toxin"/>
</dbReference>
<dbReference type="InterPro" id="IPR013783">
    <property type="entry name" value="Ig-like_fold"/>
</dbReference>
<dbReference type="PANTHER" id="PTHR31594:SF16">
    <property type="entry name" value="SI:CH211-281L24.3"/>
    <property type="match status" value="1"/>
</dbReference>
<name>A0A5J5C8N4_9PERO</name>
<comment type="similarity">
    <text evidence="1">Belongs to the TRAFAC class TrmE-Era-EngA-EngB-Septin-like GTPase superfamily. AIG1/Toc34/Toc159-like paraseptin GTPase family. IAN subfamily.</text>
</comment>
<dbReference type="PROSITE" id="PS50853">
    <property type="entry name" value="FN3"/>
    <property type="match status" value="2"/>
</dbReference>
<dbReference type="Pfam" id="PF00041">
    <property type="entry name" value="fn3"/>
    <property type="match status" value="2"/>
</dbReference>
<dbReference type="InterPro" id="IPR040581">
    <property type="entry name" value="Thioredoxin_11"/>
</dbReference>
<dbReference type="InterPro" id="IPR006703">
    <property type="entry name" value="G_AIG1"/>
</dbReference>
<organism evidence="5 6">
    <name type="scientific">Etheostoma spectabile</name>
    <name type="common">orangethroat darter</name>
    <dbReference type="NCBI Taxonomy" id="54343"/>
    <lineage>
        <taxon>Eukaryota</taxon>
        <taxon>Metazoa</taxon>
        <taxon>Chordata</taxon>
        <taxon>Craniata</taxon>
        <taxon>Vertebrata</taxon>
        <taxon>Euteleostomi</taxon>
        <taxon>Actinopterygii</taxon>
        <taxon>Neopterygii</taxon>
        <taxon>Teleostei</taxon>
        <taxon>Neoteleostei</taxon>
        <taxon>Acanthomorphata</taxon>
        <taxon>Eupercaria</taxon>
        <taxon>Perciformes</taxon>
        <taxon>Percoidei</taxon>
        <taxon>Percidae</taxon>
        <taxon>Etheostomatinae</taxon>
        <taxon>Etheostoma</taxon>
    </lineage>
</organism>
<dbReference type="InterPro" id="IPR003961">
    <property type="entry name" value="FN3_dom"/>
</dbReference>
<feature type="region of interest" description="Disordered" evidence="3">
    <location>
        <begin position="593"/>
        <end position="616"/>
    </location>
</feature>
<dbReference type="InterPro" id="IPR027417">
    <property type="entry name" value="P-loop_NTPase"/>
</dbReference>
<dbReference type="PANTHER" id="PTHR31594">
    <property type="entry name" value="AIG1-TYPE G DOMAIN-CONTAINING PROTEIN"/>
    <property type="match status" value="1"/>
</dbReference>
<sequence>MDSKANKTMEVAALGRPFGLGMLYDCREDSLVPGMTLWDRGDLMSHIGERPQNYNDFEIVASESFADKSSALNVEASLKASFLGGLVEVGGSAKYLNDSKTSKNQARVTLKYKATTKVKELSMDHLGRGNMKKHQYVFDQGLATHVVTAILYGAQAFFVFDREVSEKEDHQDIQGNLKVMIKKIPCFAIEGEGSLKMEDKDKEHVDKFSCRFFGDFSLQKPPISFQDAVEVYQSLPKLLGANGENAVPMKVWLLPLTSLDSNAAKLVRQISIRLVQESQSVLEDFSELEMRCNDALRTTTAQQFPQIGNKIKTFREMCSEFKLEFQRTLAKKLPSIRGGGEEEAGLAEILKKRHSSPFNSKNLHEWMDCREREIYTLLTFTNMMKNTKIVSSQTDMYKESLSAKHAVCFVFTSLGSDEPYLSALSNYLKQTPDKLQHAHTYDVEKEQWYASKEVAKEMRHKAKLFSDFAEANKENKTIKFLTVGSTNETHKGSSIYLYEDGFSVSEDFELPSKPETVAVSAINHNSVTLKISPPRFGAEDITSYSVEYCVSGEDGWKQKTASKAEEVTVNDLSPNTEYMFRCRAVTSVGVGPANEVPGSTKTLPCGPPGKPRVEPNSREVSVSWEKPAGLGQDVHILSYIVSYAITDNRMKEEDLQWKEMMAGTEKAIISGLQSETEYVVRVRCDWGEAGRSKESISVNVRTTKFTLTESLKSTSEKMNSDSPSVYKLTLTEEDMNIGGCRRFSFGKESTRQNHTIMLFGVTRSGKSTLINAMINYIVGVEWKDTFRFRLVDEDQSRSQAEGQTSEVTVYKINHQEGFKINYSLTVVDTPGFGDTGGIERDEEIIGHLCNLFSAESFSEIDAVCFVAPSALARLTPSQNHVFDSVLSIFGKDVAENIRVLVTSADSQQPPVLEAINASGVPCPKAKDGLPVHFKFNISALFADNKSSPAESGDDEDGGFDEMFWKMGTKSINIFFVALNSIETKSLQMTKEVLRDRQ</sequence>
<reference evidence="5 6" key="1">
    <citation type="submission" date="2019-08" db="EMBL/GenBank/DDBJ databases">
        <title>A chromosome-level genome assembly, high-density linkage maps, and genome scans reveal the genomic architecture of hybrid incompatibilities underlying speciation via character displacement in darters (Percidae: Etheostominae).</title>
        <authorList>
            <person name="Moran R.L."/>
            <person name="Catchen J.M."/>
            <person name="Fuller R.C."/>
        </authorList>
    </citation>
    <scope>NUCLEOTIDE SEQUENCE [LARGE SCALE GENOMIC DNA]</scope>
    <source>
        <strain evidence="5">EspeVRDwgs_2016</strain>
        <tissue evidence="5">Muscle</tissue>
    </source>
</reference>
<evidence type="ECO:0000256" key="3">
    <source>
        <dbReference type="SAM" id="MobiDB-lite"/>
    </source>
</evidence>
<dbReference type="InterPro" id="IPR048997">
    <property type="entry name" value="Stonustoxin-like_helical"/>
</dbReference>
<keyword evidence="2" id="KW-0547">Nucleotide-binding</keyword>
<comment type="caution">
    <text evidence="5">The sequence shown here is derived from an EMBL/GenBank/DDBJ whole genome shotgun (WGS) entry which is preliminary data.</text>
</comment>
<dbReference type="Pfam" id="PF21109">
    <property type="entry name" value="Stonustoxin_helical"/>
    <property type="match status" value="1"/>
</dbReference>
<keyword evidence="6" id="KW-1185">Reference proteome</keyword>
<feature type="non-terminal residue" evidence="5">
    <location>
        <position position="997"/>
    </location>
</feature>
<dbReference type="Gene3D" id="2.60.40.10">
    <property type="entry name" value="Immunoglobulins"/>
    <property type="match status" value="2"/>
</dbReference>
<accession>A0A5J5C8N4</accession>
<evidence type="ECO:0000256" key="1">
    <source>
        <dbReference type="ARBA" id="ARBA00008535"/>
    </source>
</evidence>
<dbReference type="Pfam" id="PF04548">
    <property type="entry name" value="AIG1"/>
    <property type="match status" value="1"/>
</dbReference>
<evidence type="ECO:0000313" key="5">
    <source>
        <dbReference type="EMBL" id="KAA8577583.1"/>
    </source>
</evidence>
<dbReference type="CDD" id="cd00882">
    <property type="entry name" value="Ras_like_GTPase"/>
    <property type="match status" value="1"/>
</dbReference>
<dbReference type="Gene3D" id="3.40.50.300">
    <property type="entry name" value="P-loop containing nucleotide triphosphate hydrolases"/>
    <property type="match status" value="1"/>
</dbReference>
<dbReference type="InterPro" id="IPR036116">
    <property type="entry name" value="FN3_sf"/>
</dbReference>
<dbReference type="Pfam" id="PF18078">
    <property type="entry name" value="Thioredoxin_11"/>
    <property type="match status" value="1"/>
</dbReference>